<keyword evidence="3" id="KW-1185">Reference proteome</keyword>
<dbReference type="Pfam" id="PF08392">
    <property type="entry name" value="FAE1_CUT1_RppA"/>
    <property type="match status" value="1"/>
</dbReference>
<dbReference type="GO" id="GO:0016020">
    <property type="term" value="C:membrane"/>
    <property type="evidence" value="ECO:0007669"/>
    <property type="project" value="InterPro"/>
</dbReference>
<proteinExistence type="predicted"/>
<feature type="domain" description="FAE" evidence="1">
    <location>
        <begin position="39"/>
        <end position="101"/>
    </location>
</feature>
<organism evidence="2 3">
    <name type="scientific">Acorus calamus</name>
    <name type="common">Sweet flag</name>
    <dbReference type="NCBI Taxonomy" id="4465"/>
    <lineage>
        <taxon>Eukaryota</taxon>
        <taxon>Viridiplantae</taxon>
        <taxon>Streptophyta</taxon>
        <taxon>Embryophyta</taxon>
        <taxon>Tracheophyta</taxon>
        <taxon>Spermatophyta</taxon>
        <taxon>Magnoliopsida</taxon>
        <taxon>Liliopsida</taxon>
        <taxon>Acoraceae</taxon>
        <taxon>Acorus</taxon>
    </lineage>
</organism>
<dbReference type="GO" id="GO:0006633">
    <property type="term" value="P:fatty acid biosynthetic process"/>
    <property type="evidence" value="ECO:0007669"/>
    <property type="project" value="InterPro"/>
</dbReference>
<dbReference type="GO" id="GO:0016747">
    <property type="term" value="F:acyltransferase activity, transferring groups other than amino-acyl groups"/>
    <property type="evidence" value="ECO:0007669"/>
    <property type="project" value="InterPro"/>
</dbReference>
<reference evidence="2" key="2">
    <citation type="submission" date="2023-06" db="EMBL/GenBank/DDBJ databases">
        <authorList>
            <person name="Ma L."/>
            <person name="Liu K.-W."/>
            <person name="Li Z."/>
            <person name="Hsiao Y.-Y."/>
            <person name="Qi Y."/>
            <person name="Fu T."/>
            <person name="Tang G."/>
            <person name="Zhang D."/>
            <person name="Sun W.-H."/>
            <person name="Liu D.-K."/>
            <person name="Li Y."/>
            <person name="Chen G.-Z."/>
            <person name="Liu X.-D."/>
            <person name="Liao X.-Y."/>
            <person name="Jiang Y.-T."/>
            <person name="Yu X."/>
            <person name="Hao Y."/>
            <person name="Huang J."/>
            <person name="Zhao X.-W."/>
            <person name="Ke S."/>
            <person name="Chen Y.-Y."/>
            <person name="Wu W.-L."/>
            <person name="Hsu J.-L."/>
            <person name="Lin Y.-F."/>
            <person name="Huang M.-D."/>
            <person name="Li C.-Y."/>
            <person name="Huang L."/>
            <person name="Wang Z.-W."/>
            <person name="Zhao X."/>
            <person name="Zhong W.-Y."/>
            <person name="Peng D.-H."/>
            <person name="Ahmad S."/>
            <person name="Lan S."/>
            <person name="Zhang J.-S."/>
            <person name="Tsai W.-C."/>
            <person name="Van De Peer Y."/>
            <person name="Liu Z.-J."/>
        </authorList>
    </citation>
    <scope>NUCLEOTIDE SEQUENCE</scope>
    <source>
        <strain evidence="2">CP</strain>
        <tissue evidence="2">Leaves</tissue>
    </source>
</reference>
<sequence>MTTGTEDSKKLPLLHGWNCNSTIQWEERREDGKVYTVGIHAYQPCEDKSYECILQQPDEEGPHRVSLARDVLLQVAGGASKTNLTSLAPKVLHYKEKIQIQMEARP</sequence>
<accession>A0AAV9CR28</accession>
<dbReference type="AlphaFoldDB" id="A0AAV9CR28"/>
<dbReference type="InterPro" id="IPR013601">
    <property type="entry name" value="FAE1_typ3_polyketide_synth"/>
</dbReference>
<dbReference type="Proteomes" id="UP001180020">
    <property type="component" value="Unassembled WGS sequence"/>
</dbReference>
<protein>
    <recommendedName>
        <fullName evidence="1">FAE domain-containing protein</fullName>
    </recommendedName>
</protein>
<evidence type="ECO:0000259" key="1">
    <source>
        <dbReference type="Pfam" id="PF08392"/>
    </source>
</evidence>
<comment type="caution">
    <text evidence="2">The sequence shown here is derived from an EMBL/GenBank/DDBJ whole genome shotgun (WGS) entry which is preliminary data.</text>
</comment>
<evidence type="ECO:0000313" key="2">
    <source>
        <dbReference type="EMBL" id="KAK1291204.1"/>
    </source>
</evidence>
<gene>
    <name evidence="2" type="ORF">QJS10_CPB17g01274</name>
</gene>
<name>A0AAV9CR28_ACOCL</name>
<reference evidence="2" key="1">
    <citation type="journal article" date="2023" name="Nat. Commun.">
        <title>Diploid and tetraploid genomes of Acorus and the evolution of monocots.</title>
        <authorList>
            <person name="Ma L."/>
            <person name="Liu K.W."/>
            <person name="Li Z."/>
            <person name="Hsiao Y.Y."/>
            <person name="Qi Y."/>
            <person name="Fu T."/>
            <person name="Tang G.D."/>
            <person name="Zhang D."/>
            <person name="Sun W.H."/>
            <person name="Liu D.K."/>
            <person name="Li Y."/>
            <person name="Chen G.Z."/>
            <person name="Liu X.D."/>
            <person name="Liao X.Y."/>
            <person name="Jiang Y.T."/>
            <person name="Yu X."/>
            <person name="Hao Y."/>
            <person name="Huang J."/>
            <person name="Zhao X.W."/>
            <person name="Ke S."/>
            <person name="Chen Y.Y."/>
            <person name="Wu W.L."/>
            <person name="Hsu J.L."/>
            <person name="Lin Y.F."/>
            <person name="Huang M.D."/>
            <person name="Li C.Y."/>
            <person name="Huang L."/>
            <person name="Wang Z.W."/>
            <person name="Zhao X."/>
            <person name="Zhong W.Y."/>
            <person name="Peng D.H."/>
            <person name="Ahmad S."/>
            <person name="Lan S."/>
            <person name="Zhang J.S."/>
            <person name="Tsai W.C."/>
            <person name="Van de Peer Y."/>
            <person name="Liu Z.J."/>
        </authorList>
    </citation>
    <scope>NUCLEOTIDE SEQUENCE</scope>
    <source>
        <strain evidence="2">CP</strain>
    </source>
</reference>
<dbReference type="EMBL" id="JAUJYO010000017">
    <property type="protein sequence ID" value="KAK1291204.1"/>
    <property type="molecule type" value="Genomic_DNA"/>
</dbReference>
<evidence type="ECO:0000313" key="3">
    <source>
        <dbReference type="Proteomes" id="UP001180020"/>
    </source>
</evidence>